<dbReference type="GO" id="GO:0005576">
    <property type="term" value="C:extracellular region"/>
    <property type="evidence" value="ECO:0007669"/>
    <property type="project" value="UniProtKB-SubCell"/>
</dbReference>
<evidence type="ECO:0000313" key="7">
    <source>
        <dbReference type="Proteomes" id="UP000026960"/>
    </source>
</evidence>
<dbReference type="Gramene" id="OBART10G14120.1">
    <property type="protein sequence ID" value="OBART10G14120.1"/>
    <property type="gene ID" value="OBART10G14120"/>
</dbReference>
<dbReference type="InterPro" id="IPR039271">
    <property type="entry name" value="Kiwellin-like"/>
</dbReference>
<dbReference type="InterPro" id="IPR036908">
    <property type="entry name" value="RlpA-like_sf"/>
</dbReference>
<accession>A0A0D3HF14</accession>
<dbReference type="PaxDb" id="65489-OBART10G14120.1"/>
<dbReference type="PANTHER" id="PTHR33191">
    <property type="entry name" value="RIPENING-RELATED PROTEIN 2-RELATED"/>
    <property type="match status" value="1"/>
</dbReference>
<dbReference type="CDD" id="cd22270">
    <property type="entry name" value="DPBB_kiwellin-like"/>
    <property type="match status" value="1"/>
</dbReference>
<dbReference type="EnsemblPlants" id="OBART10G14120.1">
    <property type="protein sequence ID" value="OBART10G14120.1"/>
    <property type="gene ID" value="OBART10G14120"/>
</dbReference>
<keyword evidence="4 5" id="KW-0732">Signal</keyword>
<dbReference type="SUPFAM" id="SSF50685">
    <property type="entry name" value="Barwin-like endoglucanases"/>
    <property type="match status" value="1"/>
</dbReference>
<evidence type="ECO:0000256" key="5">
    <source>
        <dbReference type="SAM" id="SignalP"/>
    </source>
</evidence>
<name>A0A0D3HF14_9ORYZ</name>
<dbReference type="HOGENOM" id="CLU_047639_4_2_1"/>
<evidence type="ECO:0000256" key="4">
    <source>
        <dbReference type="ARBA" id="ARBA00022729"/>
    </source>
</evidence>
<reference evidence="6" key="2">
    <citation type="submission" date="2015-03" db="UniProtKB">
        <authorList>
            <consortium name="EnsemblPlants"/>
        </authorList>
    </citation>
    <scope>IDENTIFICATION</scope>
</reference>
<comment type="similarity">
    <text evidence="2">Belongs to the kiwellin family.</text>
</comment>
<feature type="signal peptide" evidence="5">
    <location>
        <begin position="1"/>
        <end position="28"/>
    </location>
</feature>
<proteinExistence type="inferred from homology"/>
<dbReference type="eggNOG" id="ENOG502QQ0R">
    <property type="taxonomic scope" value="Eukaryota"/>
</dbReference>
<keyword evidence="7" id="KW-1185">Reference proteome</keyword>
<evidence type="ECO:0000313" key="6">
    <source>
        <dbReference type="EnsemblPlants" id="OBART10G14120.1"/>
    </source>
</evidence>
<protein>
    <submittedName>
        <fullName evidence="6">Uncharacterized protein</fullName>
    </submittedName>
</protein>
<sequence>MAGAMTMSRRRLSHALLLVLAILPNLAALAVAAGGGSGGGGFFPHRSLLQSSSCQPSGAITGTSGDCNADNGSECCQDGVQYTTYACSPPVAAGGTGTAALLTLNSFADGGDGGSAPSCTGRFYDDGQLVVALSTGWFDGRSRCEKDVVIRSSGGASVTAMVVDECDSQRGCDSDHNFEPPCRNNIVDGSPAVWDALGLNKDDGEAQITWSDA</sequence>
<keyword evidence="3" id="KW-0964">Secreted</keyword>
<dbReference type="STRING" id="65489.A0A0D3HF14"/>
<dbReference type="Gene3D" id="2.40.40.10">
    <property type="entry name" value="RlpA-like domain"/>
    <property type="match status" value="1"/>
</dbReference>
<dbReference type="PANTHER" id="PTHR33191:SF27">
    <property type="entry name" value="RIPENING-RELATED PROTEIN 3"/>
    <property type="match status" value="1"/>
</dbReference>
<feature type="chain" id="PRO_5002264073" evidence="5">
    <location>
        <begin position="29"/>
        <end position="213"/>
    </location>
</feature>
<dbReference type="Proteomes" id="UP000026960">
    <property type="component" value="Chromosome 10"/>
</dbReference>
<evidence type="ECO:0000256" key="1">
    <source>
        <dbReference type="ARBA" id="ARBA00004613"/>
    </source>
</evidence>
<dbReference type="AlphaFoldDB" id="A0A0D3HF14"/>
<reference evidence="6" key="1">
    <citation type="journal article" date="2009" name="Rice">
        <title>De Novo Next Generation Sequencing of Plant Genomes.</title>
        <authorList>
            <person name="Rounsley S."/>
            <person name="Marri P.R."/>
            <person name="Yu Y."/>
            <person name="He R."/>
            <person name="Sisneros N."/>
            <person name="Goicoechea J.L."/>
            <person name="Lee S.J."/>
            <person name="Angelova A."/>
            <person name="Kudrna D."/>
            <person name="Luo M."/>
            <person name="Affourtit J."/>
            <person name="Desany B."/>
            <person name="Knight J."/>
            <person name="Niazi F."/>
            <person name="Egholm M."/>
            <person name="Wing R.A."/>
        </authorList>
    </citation>
    <scope>NUCLEOTIDE SEQUENCE [LARGE SCALE GENOMIC DNA]</scope>
    <source>
        <strain evidence="6">cv. IRGC 105608</strain>
    </source>
</reference>
<comment type="subcellular location">
    <subcellularLocation>
        <location evidence="1">Secreted</location>
    </subcellularLocation>
</comment>
<evidence type="ECO:0000256" key="2">
    <source>
        <dbReference type="ARBA" id="ARBA00005592"/>
    </source>
</evidence>
<dbReference type="Pfam" id="PF24300">
    <property type="entry name" value="KWL1"/>
    <property type="match status" value="1"/>
</dbReference>
<organism evidence="6">
    <name type="scientific">Oryza barthii</name>
    <dbReference type="NCBI Taxonomy" id="65489"/>
    <lineage>
        <taxon>Eukaryota</taxon>
        <taxon>Viridiplantae</taxon>
        <taxon>Streptophyta</taxon>
        <taxon>Embryophyta</taxon>
        <taxon>Tracheophyta</taxon>
        <taxon>Spermatophyta</taxon>
        <taxon>Magnoliopsida</taxon>
        <taxon>Liliopsida</taxon>
        <taxon>Poales</taxon>
        <taxon>Poaceae</taxon>
        <taxon>BOP clade</taxon>
        <taxon>Oryzoideae</taxon>
        <taxon>Oryzeae</taxon>
        <taxon>Oryzinae</taxon>
        <taxon>Oryza</taxon>
    </lineage>
</organism>
<evidence type="ECO:0000256" key="3">
    <source>
        <dbReference type="ARBA" id="ARBA00022525"/>
    </source>
</evidence>